<name>A0A1J4U077_9BACT</name>
<dbReference type="EMBL" id="MNUY01000001">
    <property type="protein sequence ID" value="OIO15727.1"/>
    <property type="molecule type" value="Genomic_DNA"/>
</dbReference>
<organism evidence="1 2">
    <name type="scientific">Candidatus Gottesmanbacteria bacterium CG1_02_37_22</name>
    <dbReference type="NCBI Taxonomy" id="1805209"/>
    <lineage>
        <taxon>Bacteria</taxon>
        <taxon>Candidatus Gottesmaniibacteriota</taxon>
    </lineage>
</organism>
<dbReference type="STRING" id="1805209.AUJ73_00060"/>
<evidence type="ECO:0000313" key="1">
    <source>
        <dbReference type="EMBL" id="OIO15727.1"/>
    </source>
</evidence>
<proteinExistence type="predicted"/>
<comment type="caution">
    <text evidence="1">The sequence shown here is derived from an EMBL/GenBank/DDBJ whole genome shotgun (WGS) entry which is preliminary data.</text>
</comment>
<dbReference type="Proteomes" id="UP000183120">
    <property type="component" value="Unassembled WGS sequence"/>
</dbReference>
<accession>A0A1J4U077</accession>
<reference evidence="1 2" key="1">
    <citation type="journal article" date="2016" name="Environ. Microbiol.">
        <title>Genomic resolution of a cold subsurface aquifer community provides metabolic insights for novel microbes adapted to high CO concentrations.</title>
        <authorList>
            <person name="Probst A.J."/>
            <person name="Castelle C.J."/>
            <person name="Singh A."/>
            <person name="Brown C.T."/>
            <person name="Anantharaman K."/>
            <person name="Sharon I."/>
            <person name="Hug L.A."/>
            <person name="Burstein D."/>
            <person name="Emerson J.B."/>
            <person name="Thomas B.C."/>
            <person name="Banfield J.F."/>
        </authorList>
    </citation>
    <scope>NUCLEOTIDE SEQUENCE [LARGE SCALE GENOMIC DNA]</scope>
    <source>
        <strain evidence="1">CG1_02_37_22</strain>
    </source>
</reference>
<gene>
    <name evidence="1" type="ORF">AUJ73_00060</name>
</gene>
<sequence length="150" mass="16958">MKYFTHLLFILIIITLWLIHPVKILAAKKFIPKTPSQNTKTNTVRSSVSIPSKVKYRPDKRGILLLFTNFNNLDSVSYSFTYTSNGLSQGAGGVIRKDNNPTSERELLFGTCSSGVCTYHQNIRSATLLLTAKYDNGKTSTKRYRIKSYL</sequence>
<dbReference type="AlphaFoldDB" id="A0A1J4U077"/>
<protein>
    <submittedName>
        <fullName evidence="1">Uncharacterized protein</fullName>
    </submittedName>
</protein>
<evidence type="ECO:0000313" key="2">
    <source>
        <dbReference type="Proteomes" id="UP000183120"/>
    </source>
</evidence>